<dbReference type="Proteomes" id="UP000053660">
    <property type="component" value="Unassembled WGS sequence"/>
</dbReference>
<evidence type="ECO:0000256" key="1">
    <source>
        <dbReference type="SAM" id="MobiDB-lite"/>
    </source>
</evidence>
<reference evidence="2 3" key="1">
    <citation type="submission" date="2014-03" db="EMBL/GenBank/DDBJ databases">
        <title>Draft genome of the hookworm Oesophagostomum dentatum.</title>
        <authorList>
            <person name="Mitreva M."/>
        </authorList>
    </citation>
    <scope>NUCLEOTIDE SEQUENCE [LARGE SCALE GENOMIC DNA]</scope>
    <source>
        <strain evidence="2 3">OD-Hann</strain>
    </source>
</reference>
<feature type="region of interest" description="Disordered" evidence="1">
    <location>
        <begin position="392"/>
        <end position="456"/>
    </location>
</feature>
<gene>
    <name evidence="2" type="ORF">OESDEN_13131</name>
</gene>
<keyword evidence="3" id="KW-1185">Reference proteome</keyword>
<protein>
    <submittedName>
        <fullName evidence="2">Uncharacterized protein</fullName>
    </submittedName>
</protein>
<dbReference type="AlphaFoldDB" id="A0A0B1SV95"/>
<accession>A0A0B1SV95</accession>
<feature type="compositionally biased region" description="Basic residues" evidence="1">
    <location>
        <begin position="438"/>
        <end position="448"/>
    </location>
</feature>
<feature type="region of interest" description="Disordered" evidence="1">
    <location>
        <begin position="1"/>
        <end position="22"/>
    </location>
</feature>
<proteinExistence type="predicted"/>
<evidence type="ECO:0000313" key="2">
    <source>
        <dbReference type="EMBL" id="KHJ87100.1"/>
    </source>
</evidence>
<evidence type="ECO:0000313" key="3">
    <source>
        <dbReference type="Proteomes" id="UP000053660"/>
    </source>
</evidence>
<feature type="compositionally biased region" description="Basic and acidic residues" evidence="1">
    <location>
        <begin position="423"/>
        <end position="437"/>
    </location>
</feature>
<dbReference type="EMBL" id="KN558563">
    <property type="protein sequence ID" value="KHJ87100.1"/>
    <property type="molecule type" value="Genomic_DNA"/>
</dbReference>
<organism evidence="2 3">
    <name type="scientific">Oesophagostomum dentatum</name>
    <name type="common">Nodular worm</name>
    <dbReference type="NCBI Taxonomy" id="61180"/>
    <lineage>
        <taxon>Eukaryota</taxon>
        <taxon>Metazoa</taxon>
        <taxon>Ecdysozoa</taxon>
        <taxon>Nematoda</taxon>
        <taxon>Chromadorea</taxon>
        <taxon>Rhabditida</taxon>
        <taxon>Rhabditina</taxon>
        <taxon>Rhabditomorpha</taxon>
        <taxon>Strongyloidea</taxon>
        <taxon>Strongylidae</taxon>
        <taxon>Oesophagostomum</taxon>
    </lineage>
</organism>
<name>A0A0B1SV95_OESDE</name>
<sequence length="456" mass="50733">MLLSATSTPAELTGRNDIQQQVPYPSMGLPDPNLLHSQQSIPAMDGLPSDISVKTEPKLLGSFKPDDYDRMFCATTSALPPVTSNTGGYPTRTLSESVLESSLRTNSAESYESLFQLADMGSSERRPFDIYGTVDGLDLQNMHNDNGLVDMNGSLDQNHVDADPASFDAGVEKLETETDDRFLNWLYCENEHAEDDNAEYTRVLEEIERDACYPVKMEGDNQGQDFGMSGCPSSSVTSEAYGKAELDPSHPLSSDCVVGEYASLPPTMPPREPVPEGYVMNDYESDLDLDMLPIGEDEETMYGRLLDVLVRDIKLLAYNNAALVDEVSRLNYAILIASEERKILARRSCHHDRNRIRRLQTANKRKSDAQKRQQEQLTLAETQENIAQIKAKMAKSIASPQKAKPTTSSSNSRPTLDVAAIKRSVEAEQRALDDRVPSKKSKRKRNGRRCFEAYAM</sequence>
<dbReference type="OrthoDB" id="285793at2759"/>
<feature type="compositionally biased region" description="Polar residues" evidence="1">
    <location>
        <begin position="404"/>
        <end position="414"/>
    </location>
</feature>